<dbReference type="AlphaFoldDB" id="A0A843UP11"/>
<evidence type="ECO:0000313" key="7">
    <source>
        <dbReference type="Proteomes" id="UP000652761"/>
    </source>
</evidence>
<reference evidence="6" key="1">
    <citation type="submission" date="2017-07" db="EMBL/GenBank/DDBJ databases">
        <title>Taro Niue Genome Assembly and Annotation.</title>
        <authorList>
            <person name="Atibalentja N."/>
            <person name="Keating K."/>
            <person name="Fields C.J."/>
        </authorList>
    </citation>
    <scope>NUCLEOTIDE SEQUENCE</scope>
    <source>
        <strain evidence="6">Niue_2</strain>
        <tissue evidence="6">Leaf</tissue>
    </source>
</reference>
<dbReference type="OrthoDB" id="153872at2759"/>
<dbReference type="CDD" id="cd19821">
    <property type="entry name" value="Bbox1_BBX-like"/>
    <property type="match status" value="1"/>
</dbReference>
<evidence type="ECO:0000259" key="5">
    <source>
        <dbReference type="SMART" id="SM00336"/>
    </source>
</evidence>
<name>A0A843UP11_COLES</name>
<proteinExistence type="predicted"/>
<feature type="domain" description="B box-type" evidence="5">
    <location>
        <begin position="2"/>
        <end position="48"/>
    </location>
</feature>
<dbReference type="EMBL" id="NMUH01000700">
    <property type="protein sequence ID" value="MQL83520.1"/>
    <property type="molecule type" value="Genomic_DNA"/>
</dbReference>
<evidence type="ECO:0000256" key="3">
    <source>
        <dbReference type="ARBA" id="ARBA00022833"/>
    </source>
</evidence>
<comment type="caution">
    <text evidence="6">The sequence shown here is derived from an EMBL/GenBank/DDBJ whole genome shotgun (WGS) entry which is preliminary data.</text>
</comment>
<dbReference type="PANTHER" id="PTHR31717:SF60">
    <property type="entry name" value="B-BOX TYPE ZINC FINGER FAMILY PROTEIN"/>
    <property type="match status" value="1"/>
</dbReference>
<keyword evidence="7" id="KW-1185">Reference proteome</keyword>
<dbReference type="Proteomes" id="UP000652761">
    <property type="component" value="Unassembled WGS sequence"/>
</dbReference>
<dbReference type="SMART" id="SM00336">
    <property type="entry name" value="BBOX"/>
    <property type="match status" value="1"/>
</dbReference>
<feature type="region of interest" description="Disordered" evidence="4">
    <location>
        <begin position="147"/>
        <end position="176"/>
    </location>
</feature>
<protein>
    <recommendedName>
        <fullName evidence="5">B box-type domain-containing protein</fullName>
    </recommendedName>
</protein>
<dbReference type="GO" id="GO:0008270">
    <property type="term" value="F:zinc ion binding"/>
    <property type="evidence" value="ECO:0007669"/>
    <property type="project" value="UniProtKB-KW"/>
</dbReference>
<evidence type="ECO:0000256" key="1">
    <source>
        <dbReference type="ARBA" id="ARBA00022723"/>
    </source>
</evidence>
<keyword evidence="3" id="KW-0862">Zinc</keyword>
<evidence type="ECO:0000313" key="6">
    <source>
        <dbReference type="EMBL" id="MQL83520.1"/>
    </source>
</evidence>
<sequence length="291" mass="29641">MKAGRACELCSGEAALHCASDSAFLCWACDAHVHGANFIVARHARRLLCRECGSLDDDDLPVYGPGFPPLPSLCRSCRGDGDGGEDSFSDSESSSACSSSSLVSCVSSSCVSSAESGAAAACGGVGRGVGIAAVPVCGGGPFKAACSADPATDSECDGSGRGRRRRRRRGRGRVGGNAAARAEVDARTDAVLASWCHRLGLEGRGAAATAAHALSAAARRMGAAPFRVCAAAAVWFAAKLCTAGAPPPLVRLETCSGVPAKLIVVAEARLARAVRRRQRADGEEEGWAECC</sequence>
<dbReference type="InterPro" id="IPR000315">
    <property type="entry name" value="Znf_B-box"/>
</dbReference>
<dbReference type="InterPro" id="IPR049808">
    <property type="entry name" value="CONSTANS-like_Bbox1"/>
</dbReference>
<keyword evidence="2" id="KW-0863">Zinc-finger</keyword>
<feature type="compositionally biased region" description="Basic residues" evidence="4">
    <location>
        <begin position="161"/>
        <end position="172"/>
    </location>
</feature>
<evidence type="ECO:0000256" key="2">
    <source>
        <dbReference type="ARBA" id="ARBA00022771"/>
    </source>
</evidence>
<keyword evidence="1" id="KW-0479">Metal-binding</keyword>
<evidence type="ECO:0000256" key="4">
    <source>
        <dbReference type="SAM" id="MobiDB-lite"/>
    </source>
</evidence>
<organism evidence="6 7">
    <name type="scientific">Colocasia esculenta</name>
    <name type="common">Wild taro</name>
    <name type="synonym">Arum esculentum</name>
    <dbReference type="NCBI Taxonomy" id="4460"/>
    <lineage>
        <taxon>Eukaryota</taxon>
        <taxon>Viridiplantae</taxon>
        <taxon>Streptophyta</taxon>
        <taxon>Embryophyta</taxon>
        <taxon>Tracheophyta</taxon>
        <taxon>Spermatophyta</taxon>
        <taxon>Magnoliopsida</taxon>
        <taxon>Liliopsida</taxon>
        <taxon>Araceae</taxon>
        <taxon>Aroideae</taxon>
        <taxon>Colocasieae</taxon>
        <taxon>Colocasia</taxon>
    </lineage>
</organism>
<accession>A0A843UP11</accession>
<gene>
    <name evidence="6" type="ORF">Taro_016024</name>
</gene>
<dbReference type="PANTHER" id="PTHR31717">
    <property type="entry name" value="ZINC FINGER PROTEIN CONSTANS-LIKE 10"/>
    <property type="match status" value="1"/>
</dbReference>